<sequence length="127" mass="13924">MDVLNEFPLVDEHGKRYREFGHGCREYAPTIVTTAGTVPAGTVICKHTEPEAGKPKKDCPFSNSLYPECKEGDCSFYANGKCRPGLATAGMRCPLPARLTCGDTCTMYKNGRCGLFPQQKGTKNERV</sequence>
<dbReference type="EMBL" id="BK015199">
    <property type="protein sequence ID" value="DAD95718.1"/>
    <property type="molecule type" value="Genomic_DNA"/>
</dbReference>
<reference evidence="1" key="1">
    <citation type="journal article" date="2021" name="Proc. Natl. Acad. Sci. U.S.A.">
        <title>A Catalog of Tens of Thousands of Viruses from Human Metagenomes Reveals Hidden Associations with Chronic Diseases.</title>
        <authorList>
            <person name="Tisza M.J."/>
            <person name="Buck C.B."/>
        </authorList>
    </citation>
    <scope>NUCLEOTIDE SEQUENCE</scope>
    <source>
        <strain evidence="1">CtkOm7</strain>
    </source>
</reference>
<name>A0A8S5NLW6_9CAUD</name>
<evidence type="ECO:0000313" key="1">
    <source>
        <dbReference type="EMBL" id="DAD95718.1"/>
    </source>
</evidence>
<protein>
    <submittedName>
        <fullName evidence="1">Uncharacterized protein</fullName>
    </submittedName>
</protein>
<accession>A0A8S5NLW6</accession>
<proteinExistence type="predicted"/>
<organism evidence="1">
    <name type="scientific">Myoviridae sp. ctkOm7</name>
    <dbReference type="NCBI Taxonomy" id="2826690"/>
    <lineage>
        <taxon>Viruses</taxon>
        <taxon>Duplodnaviria</taxon>
        <taxon>Heunggongvirae</taxon>
        <taxon>Uroviricota</taxon>
        <taxon>Caudoviricetes</taxon>
    </lineage>
</organism>